<dbReference type="Pfam" id="PF12833">
    <property type="entry name" value="HTH_18"/>
    <property type="match status" value="1"/>
</dbReference>
<organism evidence="6 7">
    <name type="scientific">Vallitalea pronyensis</name>
    <dbReference type="NCBI Taxonomy" id="1348613"/>
    <lineage>
        <taxon>Bacteria</taxon>
        <taxon>Bacillati</taxon>
        <taxon>Bacillota</taxon>
        <taxon>Clostridia</taxon>
        <taxon>Lachnospirales</taxon>
        <taxon>Vallitaleaceae</taxon>
        <taxon>Vallitalea</taxon>
    </lineage>
</organism>
<dbReference type="KEGG" id="vpy:HZI73_21340"/>
<dbReference type="AlphaFoldDB" id="A0A8J8SIQ3"/>
<dbReference type="PROSITE" id="PS01124">
    <property type="entry name" value="HTH_ARAC_FAMILY_2"/>
    <property type="match status" value="1"/>
</dbReference>
<keyword evidence="4" id="KW-0812">Transmembrane</keyword>
<keyword evidence="7" id="KW-1185">Reference proteome</keyword>
<evidence type="ECO:0000259" key="5">
    <source>
        <dbReference type="PROSITE" id="PS01124"/>
    </source>
</evidence>
<dbReference type="InterPro" id="IPR018060">
    <property type="entry name" value="HTH_AraC"/>
</dbReference>
<dbReference type="Gene3D" id="1.10.10.60">
    <property type="entry name" value="Homeodomain-like"/>
    <property type="match status" value="2"/>
</dbReference>
<accession>A0A8J8SIQ3</accession>
<dbReference type="GO" id="GO:0003700">
    <property type="term" value="F:DNA-binding transcription factor activity"/>
    <property type="evidence" value="ECO:0007669"/>
    <property type="project" value="InterPro"/>
</dbReference>
<dbReference type="RefSeq" id="WP_212695381.1">
    <property type="nucleotide sequence ID" value="NZ_CP058649.1"/>
</dbReference>
<keyword evidence="3" id="KW-0804">Transcription</keyword>
<keyword evidence="4" id="KW-1133">Transmembrane helix</keyword>
<keyword evidence="4" id="KW-0472">Membrane</keyword>
<dbReference type="SMART" id="SM00342">
    <property type="entry name" value="HTH_ARAC"/>
    <property type="match status" value="1"/>
</dbReference>
<keyword evidence="2" id="KW-0238">DNA-binding</keyword>
<evidence type="ECO:0000256" key="3">
    <source>
        <dbReference type="ARBA" id="ARBA00023163"/>
    </source>
</evidence>
<dbReference type="GO" id="GO:0043565">
    <property type="term" value="F:sequence-specific DNA binding"/>
    <property type="evidence" value="ECO:0007669"/>
    <property type="project" value="InterPro"/>
</dbReference>
<reference evidence="6" key="1">
    <citation type="submission" date="2020-07" db="EMBL/GenBank/DDBJ databases">
        <title>Vallitalea pronyensis genome.</title>
        <authorList>
            <person name="Postec A."/>
        </authorList>
    </citation>
    <scope>NUCLEOTIDE SEQUENCE</scope>
    <source>
        <strain evidence="6">FatNI3</strain>
    </source>
</reference>
<proteinExistence type="predicted"/>
<dbReference type="Proteomes" id="UP000683246">
    <property type="component" value="Chromosome"/>
</dbReference>
<evidence type="ECO:0000256" key="1">
    <source>
        <dbReference type="ARBA" id="ARBA00023015"/>
    </source>
</evidence>
<feature type="domain" description="HTH araC/xylS-type" evidence="5">
    <location>
        <begin position="628"/>
        <end position="727"/>
    </location>
</feature>
<keyword evidence="1" id="KW-0805">Transcription regulation</keyword>
<dbReference type="PANTHER" id="PTHR43280">
    <property type="entry name" value="ARAC-FAMILY TRANSCRIPTIONAL REGULATOR"/>
    <property type="match status" value="1"/>
</dbReference>
<feature type="transmembrane region" description="Helical" evidence="4">
    <location>
        <begin position="12"/>
        <end position="35"/>
    </location>
</feature>
<gene>
    <name evidence="6" type="ORF">HZI73_21340</name>
</gene>
<protein>
    <submittedName>
        <fullName evidence="6">Helix-turn-helix transcriptional regulator</fullName>
    </submittedName>
</protein>
<evidence type="ECO:0000256" key="2">
    <source>
        <dbReference type="ARBA" id="ARBA00023125"/>
    </source>
</evidence>
<evidence type="ECO:0000256" key="4">
    <source>
        <dbReference type="SAM" id="Phobius"/>
    </source>
</evidence>
<evidence type="ECO:0000313" key="7">
    <source>
        <dbReference type="Proteomes" id="UP000683246"/>
    </source>
</evidence>
<evidence type="ECO:0000313" key="6">
    <source>
        <dbReference type="EMBL" id="QUI24687.1"/>
    </source>
</evidence>
<dbReference type="EMBL" id="CP058649">
    <property type="protein sequence ID" value="QUI24687.1"/>
    <property type="molecule type" value="Genomic_DNA"/>
</dbReference>
<dbReference type="InterPro" id="IPR009057">
    <property type="entry name" value="Homeodomain-like_sf"/>
</dbReference>
<sequence length="731" mass="85433">MKKNFTKLFIKFFMPYLLIIIIMSALGSIAYIAAFREIESNAIKMQQSYIEQSKSVLDRRFKEAMDASIQLQQIPIVNGFKKRTRFDIEENYYPVVELYNQLKNIRFVNDIIEQYFIFYDNSKVVASNANINYYNKLSPDNFKVGTIDKDVYWESLFKKYYNGHIQPVENYMIYKKPIRGISILTTIGHEFNSPEAVILMILDGEKLKQNMTGFEQNLEGNFFVADAEGRILISLNDELGITENGYVDFDTIKHQFLTFTTPSEVTSWNYILIQSEDEVFREIFRLRNAASILMATIFVVGLLTSLISARYNSKPVHTLMNKHEDLVQRVKKQIPYLRMTFLERWLMGNYTNIEEIISMTKYLKANYIGTLYCVMVVDYDERINILEDLSEHNINELEMKRLIVKDLLTEEILLPEYVHDIDHDKLAVIFITDGTDENQFRKHIEEQICLCIDLMASNSIKDVRFGVGNIYKDMAEVSSSLSNAMDALTTINTKSEKGYVWFDTLEENLDSYYYPAEIENRLYNCTRAGDSEQVRQILRDIIKRNIFDKTLPANMMKVFIYEIWGTLAKVQERAVGEDNVVKSIILEAFEKMDSMSNLEKIQCSKRVFLEVCEVIRNEREDKHDHIMDSINQYIDESYQNPDFCLPMVAEKFNLSYAYLSQIFKAFNNECFINYLQQLRMKEAERLLRETNMAVKDIVIACGYNSSNTFGKAFKRMHGISASVYREKQQAV</sequence>
<dbReference type="SUPFAM" id="SSF46689">
    <property type="entry name" value="Homeodomain-like"/>
    <property type="match status" value="1"/>
</dbReference>
<name>A0A8J8SIQ3_9FIRM</name>
<dbReference type="PANTHER" id="PTHR43280:SF2">
    <property type="entry name" value="HTH-TYPE TRANSCRIPTIONAL REGULATOR EXSA"/>
    <property type="match status" value="1"/>
</dbReference>